<keyword evidence="3" id="KW-1185">Reference proteome</keyword>
<feature type="domain" description="HTH cro/C1-type" evidence="1">
    <location>
        <begin position="61"/>
        <end position="79"/>
    </location>
</feature>
<name>A0A4V2V081_9FIRM</name>
<gene>
    <name evidence="2" type="ORF">EDC18_10524</name>
</gene>
<accession>A0A4V2V081</accession>
<sequence>MYNRTHCAEILGDLRDEFKLKYGKKPTFKELSKNIKEKTGVYISDTSLCDYENIDKEKDMSVKNMVALADYYGVSYDYLLGNSSSRERENININKKYGLSDRALFTIEVMNNTPKKEFEMSLIDALNSLLESDEFGWLIDTLAKCSYSKEIMEKGLASNENAMKEVRSTLTEEQIRLCKEGKMILVQPMNYYDVLVSTLQKTIVDIANGISEN</sequence>
<dbReference type="Gene3D" id="1.10.260.40">
    <property type="entry name" value="lambda repressor-like DNA-binding domains"/>
    <property type="match status" value="1"/>
</dbReference>
<dbReference type="GO" id="GO:0003677">
    <property type="term" value="F:DNA binding"/>
    <property type="evidence" value="ECO:0007669"/>
    <property type="project" value="InterPro"/>
</dbReference>
<dbReference type="Proteomes" id="UP000294902">
    <property type="component" value="Unassembled WGS sequence"/>
</dbReference>
<proteinExistence type="predicted"/>
<evidence type="ECO:0000259" key="1">
    <source>
        <dbReference type="PROSITE" id="PS50943"/>
    </source>
</evidence>
<dbReference type="AlphaFoldDB" id="A0A4V2V081"/>
<dbReference type="InterPro" id="IPR010982">
    <property type="entry name" value="Lambda_DNA-bd_dom_sf"/>
</dbReference>
<comment type="caution">
    <text evidence="2">The sequence shown here is derived from an EMBL/GenBank/DDBJ whole genome shotgun (WGS) entry which is preliminary data.</text>
</comment>
<dbReference type="RefSeq" id="WP_132252113.1">
    <property type="nucleotide sequence ID" value="NZ_SMAL01000005.1"/>
</dbReference>
<dbReference type="InterPro" id="IPR001387">
    <property type="entry name" value="Cro/C1-type_HTH"/>
</dbReference>
<protein>
    <recommendedName>
        <fullName evidence="1">HTH cro/C1-type domain-containing protein</fullName>
    </recommendedName>
</protein>
<dbReference type="PROSITE" id="PS50943">
    <property type="entry name" value="HTH_CROC1"/>
    <property type="match status" value="1"/>
</dbReference>
<evidence type="ECO:0000313" key="3">
    <source>
        <dbReference type="Proteomes" id="UP000294902"/>
    </source>
</evidence>
<dbReference type="EMBL" id="SMAL01000005">
    <property type="protein sequence ID" value="TCT14543.1"/>
    <property type="molecule type" value="Genomic_DNA"/>
</dbReference>
<dbReference type="OrthoDB" id="9811208at2"/>
<evidence type="ECO:0000313" key="2">
    <source>
        <dbReference type="EMBL" id="TCT14543.1"/>
    </source>
</evidence>
<reference evidence="2 3" key="1">
    <citation type="submission" date="2019-03" db="EMBL/GenBank/DDBJ databases">
        <title>Genomic Encyclopedia of Type Strains, Phase IV (KMG-IV): sequencing the most valuable type-strain genomes for metagenomic binning, comparative biology and taxonomic classification.</title>
        <authorList>
            <person name="Goeker M."/>
        </authorList>
    </citation>
    <scope>NUCLEOTIDE SEQUENCE [LARGE SCALE GENOMIC DNA]</scope>
    <source>
        <strain evidence="2 3">DSM 24629</strain>
    </source>
</reference>
<organism evidence="2 3">
    <name type="scientific">Natranaerovirga pectinivora</name>
    <dbReference type="NCBI Taxonomy" id="682400"/>
    <lineage>
        <taxon>Bacteria</taxon>
        <taxon>Bacillati</taxon>
        <taxon>Bacillota</taxon>
        <taxon>Clostridia</taxon>
        <taxon>Lachnospirales</taxon>
        <taxon>Natranaerovirgaceae</taxon>
        <taxon>Natranaerovirga</taxon>
    </lineage>
</organism>